<dbReference type="GO" id="GO:1990817">
    <property type="term" value="F:poly(A) RNA polymerase activity"/>
    <property type="evidence" value="ECO:0007669"/>
    <property type="project" value="UniProtKB-UniRule"/>
</dbReference>
<dbReference type="InterPro" id="IPR032828">
    <property type="entry name" value="PolyA_RNA-bd"/>
</dbReference>
<dbReference type="EC" id="2.7.7.19" evidence="3"/>
<keyword evidence="1 3" id="KW-0808">Transferase</keyword>
<comment type="function">
    <text evidence="3">Adds poly(A) tail to the 3' end of many RNAs, which usually targets these RNAs for decay. Plays a significant role in the global control of gene expression, through influencing the rate of transcript degradation, and in the general RNA quality control.</text>
</comment>
<keyword evidence="3 4" id="KW-0694">RNA-binding</keyword>
<protein>
    <recommendedName>
        <fullName evidence="3">Poly(A) polymerase I</fullName>
        <shortName evidence="3">PAP I</shortName>
        <ecNumber evidence="3">2.7.7.19</ecNumber>
    </recommendedName>
</protein>
<reference evidence="8 9" key="1">
    <citation type="journal article" date="2010" name="Stand. Genomic Sci.">
        <title>Complete genome sequence of Desulfarculus baarsii type strain (2st14).</title>
        <authorList>
            <person name="Sun H."/>
            <person name="Spring S."/>
            <person name="Lapidus A."/>
            <person name="Davenport K."/>
            <person name="Del Rio T.G."/>
            <person name="Tice H."/>
            <person name="Nolan M."/>
            <person name="Copeland A."/>
            <person name="Cheng J.F."/>
            <person name="Lucas S."/>
            <person name="Tapia R."/>
            <person name="Goodwin L."/>
            <person name="Pitluck S."/>
            <person name="Ivanova N."/>
            <person name="Pagani I."/>
            <person name="Mavromatis K."/>
            <person name="Ovchinnikova G."/>
            <person name="Pati A."/>
            <person name="Chen A."/>
            <person name="Palaniappan K."/>
            <person name="Hauser L."/>
            <person name="Chang Y.J."/>
            <person name="Jeffries C.D."/>
            <person name="Detter J.C."/>
            <person name="Han C."/>
            <person name="Rohde M."/>
            <person name="Brambilla E."/>
            <person name="Goker M."/>
            <person name="Woyke T."/>
            <person name="Bristow J."/>
            <person name="Eisen J.A."/>
            <person name="Markowitz V."/>
            <person name="Hugenholtz P."/>
            <person name="Kyrpides N.C."/>
            <person name="Klenk H.P."/>
            <person name="Land M."/>
        </authorList>
    </citation>
    <scope>NUCLEOTIDE SEQUENCE [LARGE SCALE GENOMIC DNA]</scope>
    <source>
        <strain evidence="9">ATCC 33931 / DSM 2075 / LMG 7858 / VKM B-1802 / 2st14</strain>
    </source>
</reference>
<keyword evidence="3" id="KW-0507">mRNA processing</keyword>
<dbReference type="RefSeq" id="WP_013257692.1">
    <property type="nucleotide sequence ID" value="NC_014365.1"/>
</dbReference>
<dbReference type="OrthoDB" id="9805698at2"/>
<gene>
    <name evidence="3" type="primary">pcnB</name>
    <name evidence="8" type="ordered locus">Deba_0868</name>
</gene>
<dbReference type="GO" id="GO:0005524">
    <property type="term" value="F:ATP binding"/>
    <property type="evidence" value="ECO:0007669"/>
    <property type="project" value="UniProtKB-UniRule"/>
</dbReference>
<dbReference type="InterPro" id="IPR010206">
    <property type="entry name" value="PolA_pol_I"/>
</dbReference>
<dbReference type="SUPFAM" id="SSF81301">
    <property type="entry name" value="Nucleotidyltransferase"/>
    <property type="match status" value="1"/>
</dbReference>
<dbReference type="eggNOG" id="COG0617">
    <property type="taxonomic scope" value="Bacteria"/>
</dbReference>
<feature type="active site" evidence="3">
    <location>
        <position position="68"/>
    </location>
</feature>
<evidence type="ECO:0000256" key="4">
    <source>
        <dbReference type="RuleBase" id="RU003953"/>
    </source>
</evidence>
<name>E1QFA2_DESB2</name>
<keyword evidence="9" id="KW-1185">Reference proteome</keyword>
<dbReference type="PANTHER" id="PTHR43051:SF1">
    <property type="entry name" value="POLYNUCLEOTIDE ADENYLYLTRANSFERASE FAMILY PROTEIN"/>
    <property type="match status" value="1"/>
</dbReference>
<dbReference type="PANTHER" id="PTHR43051">
    <property type="entry name" value="POLYNUCLEOTIDE ADENYLYLTRANSFERASE FAMILY PROTEIN"/>
    <property type="match status" value="1"/>
</dbReference>
<evidence type="ECO:0000259" key="6">
    <source>
        <dbReference type="Pfam" id="PF01743"/>
    </source>
</evidence>
<dbReference type="Proteomes" id="UP000009047">
    <property type="component" value="Chromosome"/>
</dbReference>
<organism evidence="8 9">
    <name type="scientific">Desulfarculus baarsii (strain ATCC 33931 / DSM 2075 / LMG 7858 / VKM B-1802 / 2st14)</name>
    <dbReference type="NCBI Taxonomy" id="644282"/>
    <lineage>
        <taxon>Bacteria</taxon>
        <taxon>Pseudomonadati</taxon>
        <taxon>Thermodesulfobacteriota</taxon>
        <taxon>Desulfarculia</taxon>
        <taxon>Desulfarculales</taxon>
        <taxon>Desulfarculaceae</taxon>
        <taxon>Desulfarculus</taxon>
    </lineage>
</organism>
<accession>E1QFA2</accession>
<sequence length="425" mass="47226">MSTQADQQPENYPLPEPRIVPRPEHAISRDNIDPDALKVLYRLHRAGFTAYLVGGGVRDLLLGKKPKDFDVGTDARPGQVRNLFRNSRVIGRRFRLVQVFFQRNKIVEVSTFRRASDPDEDLVLQANNTFGSPAEDALRRDLTINAMFYNIADFSIVDYVGGMDDLKAGLIRAVGDPKIRFHRDPVRVMRAVRHAARTGFQLTSETRQAVEDFRCELAVCPSSRIRDELMRDLAGGAAAPWLELAHQTKILYSLLPGLEKYYGQPDSHARAQAACNLAAIDQAVAAGAPPDDAVIVCAFLWPALEALAASQPFEEGRAGRGQWIGFVRDALPELTAPVAFAKRVIERACQLAAVMSFPRFAEPGQRLPKRVTEKGYFPMAQDLATVIGLRLEPGDENDAPQQARAKRRRPRRRRKRPGGNGSQAA</sequence>
<dbReference type="Gene3D" id="3.30.460.10">
    <property type="entry name" value="Beta Polymerase, domain 2"/>
    <property type="match status" value="1"/>
</dbReference>
<feature type="domain" description="Poly A polymerase head" evidence="6">
    <location>
        <begin position="50"/>
        <end position="172"/>
    </location>
</feature>
<dbReference type="InterPro" id="IPR043519">
    <property type="entry name" value="NT_sf"/>
</dbReference>
<dbReference type="InterPro" id="IPR002646">
    <property type="entry name" value="PolA_pol_head_dom"/>
</dbReference>
<feature type="region of interest" description="Disordered" evidence="5">
    <location>
        <begin position="391"/>
        <end position="425"/>
    </location>
</feature>
<comment type="catalytic activity">
    <reaction evidence="3">
        <text>RNA(n) + ATP = RNA(n)-3'-adenine ribonucleotide + diphosphate</text>
        <dbReference type="Rhea" id="RHEA:11332"/>
        <dbReference type="Rhea" id="RHEA-COMP:14527"/>
        <dbReference type="Rhea" id="RHEA-COMP:17347"/>
        <dbReference type="ChEBI" id="CHEBI:30616"/>
        <dbReference type="ChEBI" id="CHEBI:33019"/>
        <dbReference type="ChEBI" id="CHEBI:140395"/>
        <dbReference type="ChEBI" id="CHEBI:173115"/>
        <dbReference type="EC" id="2.7.7.19"/>
    </reaction>
</comment>
<dbReference type="HAMAP" id="MF_00957">
    <property type="entry name" value="PolyA_pol"/>
    <property type="match status" value="1"/>
</dbReference>
<evidence type="ECO:0000256" key="5">
    <source>
        <dbReference type="SAM" id="MobiDB-lite"/>
    </source>
</evidence>
<evidence type="ECO:0000256" key="2">
    <source>
        <dbReference type="ARBA" id="ARBA00022741"/>
    </source>
</evidence>
<feature type="compositionally biased region" description="Polar residues" evidence="5">
    <location>
        <begin position="1"/>
        <end position="10"/>
    </location>
</feature>
<dbReference type="AlphaFoldDB" id="E1QFA2"/>
<dbReference type="STRING" id="644282.Deba_0868"/>
<evidence type="ECO:0000256" key="3">
    <source>
        <dbReference type="HAMAP-Rule" id="MF_00957"/>
    </source>
</evidence>
<evidence type="ECO:0000313" key="9">
    <source>
        <dbReference type="Proteomes" id="UP000009047"/>
    </source>
</evidence>
<feature type="domain" description="tRNA nucleotidyltransferase/poly(A) polymerase RNA and SrmB- binding" evidence="7">
    <location>
        <begin position="199"/>
        <end position="260"/>
    </location>
</feature>
<dbReference type="GO" id="GO:0043633">
    <property type="term" value="P:polyadenylation-dependent RNA catabolic process"/>
    <property type="evidence" value="ECO:0007669"/>
    <property type="project" value="InterPro"/>
</dbReference>
<dbReference type="GO" id="GO:0006397">
    <property type="term" value="P:mRNA processing"/>
    <property type="evidence" value="ECO:0007669"/>
    <property type="project" value="UniProtKB-KW"/>
</dbReference>
<feature type="compositionally biased region" description="Basic residues" evidence="5">
    <location>
        <begin position="404"/>
        <end position="417"/>
    </location>
</feature>
<comment type="similarity">
    <text evidence="3 4">Belongs to the tRNA nucleotidyltransferase/poly(A) polymerase family.</text>
</comment>
<keyword evidence="2 3" id="KW-0547">Nucleotide-binding</keyword>
<dbReference type="InterPro" id="IPR052191">
    <property type="entry name" value="tRNA_ntf/polyA_polymerase_I"/>
</dbReference>
<dbReference type="Pfam" id="PF01743">
    <property type="entry name" value="PolyA_pol"/>
    <property type="match status" value="1"/>
</dbReference>
<evidence type="ECO:0000313" key="8">
    <source>
        <dbReference type="EMBL" id="ADK84238.1"/>
    </source>
</evidence>
<feature type="active site" evidence="3">
    <location>
        <position position="70"/>
    </location>
</feature>
<dbReference type="KEGG" id="dbr:Deba_0868"/>
<dbReference type="GO" id="GO:0003723">
    <property type="term" value="F:RNA binding"/>
    <property type="evidence" value="ECO:0007669"/>
    <property type="project" value="UniProtKB-UniRule"/>
</dbReference>
<proteinExistence type="inferred from homology"/>
<feature type="region of interest" description="Disordered" evidence="5">
    <location>
        <begin position="1"/>
        <end position="20"/>
    </location>
</feature>
<keyword evidence="3" id="KW-0804">Transcription</keyword>
<keyword evidence="3" id="KW-0067">ATP-binding</keyword>
<dbReference type="Pfam" id="PF12627">
    <property type="entry name" value="PolyA_pol_RNAbd"/>
    <property type="match status" value="1"/>
</dbReference>
<dbReference type="CDD" id="cd05398">
    <property type="entry name" value="NT_ClassII-CCAase"/>
    <property type="match status" value="1"/>
</dbReference>
<evidence type="ECO:0000256" key="1">
    <source>
        <dbReference type="ARBA" id="ARBA00022679"/>
    </source>
</evidence>
<dbReference type="SUPFAM" id="SSF81891">
    <property type="entry name" value="Poly A polymerase C-terminal region-like"/>
    <property type="match status" value="1"/>
</dbReference>
<dbReference type="NCBIfam" id="TIGR01942">
    <property type="entry name" value="pcnB"/>
    <property type="match status" value="1"/>
</dbReference>
<dbReference type="EMBL" id="CP002085">
    <property type="protein sequence ID" value="ADK84238.1"/>
    <property type="molecule type" value="Genomic_DNA"/>
</dbReference>
<dbReference type="HOGENOM" id="CLU_015961_0_0_7"/>
<evidence type="ECO:0000259" key="7">
    <source>
        <dbReference type="Pfam" id="PF12627"/>
    </source>
</evidence>
<feature type="active site" evidence="3">
    <location>
        <position position="141"/>
    </location>
</feature>
<dbReference type="Gene3D" id="1.10.3090.10">
    <property type="entry name" value="cca-adding enzyme, domain 2"/>
    <property type="match status" value="1"/>
</dbReference>